<organism evidence="2 3">
    <name type="scientific">Halogeometricum limi</name>
    <dbReference type="NCBI Taxonomy" id="555875"/>
    <lineage>
        <taxon>Archaea</taxon>
        <taxon>Methanobacteriati</taxon>
        <taxon>Methanobacteriota</taxon>
        <taxon>Stenosarchaea group</taxon>
        <taxon>Halobacteria</taxon>
        <taxon>Halobacteriales</taxon>
        <taxon>Haloferacaceae</taxon>
        <taxon>Halogeometricum</taxon>
    </lineage>
</organism>
<dbReference type="EMBL" id="FOYS01000005">
    <property type="protein sequence ID" value="SFR64916.1"/>
    <property type="molecule type" value="Genomic_DNA"/>
</dbReference>
<dbReference type="InterPro" id="IPR050471">
    <property type="entry name" value="AB_hydrolase"/>
</dbReference>
<dbReference type="InterPro" id="IPR000073">
    <property type="entry name" value="AB_hydrolase_1"/>
</dbReference>
<feature type="domain" description="AB hydrolase-1" evidence="1">
    <location>
        <begin position="63"/>
        <end position="306"/>
    </location>
</feature>
<proteinExistence type="predicted"/>
<dbReference type="PANTHER" id="PTHR43433:SF10">
    <property type="entry name" value="AB HYDROLASE-1 DOMAIN-CONTAINING PROTEIN"/>
    <property type="match status" value="1"/>
</dbReference>
<dbReference type="Proteomes" id="UP000243250">
    <property type="component" value="Unassembled WGS sequence"/>
</dbReference>
<evidence type="ECO:0000313" key="2">
    <source>
        <dbReference type="EMBL" id="SFR64916.1"/>
    </source>
</evidence>
<dbReference type="RefSeq" id="WP_089882623.1">
    <property type="nucleotide sequence ID" value="NZ_FOYS01000005.1"/>
</dbReference>
<dbReference type="OrthoDB" id="9890at2157"/>
<accession>A0A1I6IDZ4</accession>
<gene>
    <name evidence="2" type="ORF">SAMN04488124_3115</name>
</gene>
<name>A0A1I6IDZ4_9EURY</name>
<dbReference type="SUPFAM" id="SSF53474">
    <property type="entry name" value="alpha/beta-Hydrolases"/>
    <property type="match status" value="1"/>
</dbReference>
<dbReference type="Gene3D" id="3.40.50.1820">
    <property type="entry name" value="alpha/beta hydrolase"/>
    <property type="match status" value="1"/>
</dbReference>
<dbReference type="AlphaFoldDB" id="A0A1I6IDZ4"/>
<evidence type="ECO:0000313" key="3">
    <source>
        <dbReference type="Proteomes" id="UP000243250"/>
    </source>
</evidence>
<dbReference type="InterPro" id="IPR029058">
    <property type="entry name" value="AB_hydrolase_fold"/>
</dbReference>
<reference evidence="3" key="1">
    <citation type="submission" date="2016-10" db="EMBL/GenBank/DDBJ databases">
        <authorList>
            <person name="Varghese N."/>
            <person name="Submissions S."/>
        </authorList>
    </citation>
    <scope>NUCLEOTIDE SEQUENCE [LARGE SCALE GENOMIC DNA]</scope>
    <source>
        <strain evidence="3">CGMCC 1.8711</strain>
    </source>
</reference>
<evidence type="ECO:0000259" key="1">
    <source>
        <dbReference type="Pfam" id="PF00561"/>
    </source>
</evidence>
<dbReference type="STRING" id="555875.SAMN04488124_3115"/>
<keyword evidence="3" id="KW-1185">Reference proteome</keyword>
<sequence length="318" mass="34137">MNALRSASCLLLRDRDDVPPFLDTERDEMLSVARDLFENPETVTLSDGRTLGYGETGDPDGDPVLAFHGIPSGRLGAAVFDRIGRERGIRIVAPERPGVGVSDPDPDREMTDWPRDVAEVLDALGIDAAPVVGISGGGPYALACGATAPERFPRAAVCCSFGPSDSAGMATRGLLLGARYAPTVVRSFLRAEVLSSRYAPGWTLERRVAAAAPGDEGVWRSEVGKLLIASVPAACHRHGTATFVRDLQLFAGDWGFALEAIDVPVGVWHGRADRITPVEMGLGVMDAVSTAEGHFYPDRGHLSTFVEYEDEMFEWLAE</sequence>
<dbReference type="PANTHER" id="PTHR43433">
    <property type="entry name" value="HYDROLASE, ALPHA/BETA FOLD FAMILY PROTEIN"/>
    <property type="match status" value="1"/>
</dbReference>
<protein>
    <submittedName>
        <fullName evidence="2">Pimeloyl-ACP methyl ester carboxylesterase</fullName>
    </submittedName>
</protein>
<dbReference type="Pfam" id="PF00561">
    <property type="entry name" value="Abhydrolase_1"/>
    <property type="match status" value="1"/>
</dbReference>